<evidence type="ECO:0000256" key="1">
    <source>
        <dbReference type="SAM" id="Phobius"/>
    </source>
</evidence>
<keyword evidence="1" id="KW-0472">Membrane</keyword>
<feature type="transmembrane region" description="Helical" evidence="1">
    <location>
        <begin position="199"/>
        <end position="217"/>
    </location>
</feature>
<organism evidence="2 3">
    <name type="scientific">Pseudomonas abyssi</name>
    <dbReference type="NCBI Taxonomy" id="170540"/>
    <lineage>
        <taxon>Bacteria</taxon>
        <taxon>Pseudomonadati</taxon>
        <taxon>Pseudomonadota</taxon>
        <taxon>Gammaproteobacteria</taxon>
        <taxon>Pseudomonadales</taxon>
        <taxon>Pseudomonadaceae</taxon>
        <taxon>Pseudomonas</taxon>
    </lineage>
</organism>
<dbReference type="RefSeq" id="WP_096005445.1">
    <property type="nucleotide sequence ID" value="NZ_NTMR01000017.1"/>
</dbReference>
<reference evidence="2 3" key="1">
    <citation type="submission" date="2017-09" db="EMBL/GenBank/DDBJ databases">
        <title>Pseudomonas abyssi sp. nov. isolated from Abyssopelagic Water.</title>
        <authorList>
            <person name="Wei Y."/>
        </authorList>
    </citation>
    <scope>NUCLEOTIDE SEQUENCE [LARGE SCALE GENOMIC DNA]</scope>
    <source>
        <strain evidence="2 3">MT5</strain>
    </source>
</reference>
<dbReference type="Pfam" id="PF14348">
    <property type="entry name" value="DtrJ-like"/>
    <property type="match status" value="1"/>
</dbReference>
<accession>A0A2A3MFR6</accession>
<comment type="caution">
    <text evidence="2">The sequence shown here is derived from an EMBL/GenBank/DDBJ whole genome shotgun (WGS) entry which is preliminary data.</text>
</comment>
<keyword evidence="3" id="KW-1185">Reference proteome</keyword>
<sequence>MSDTVSTARTQHNQRRGLIAGLVTLPFRLLGLLIASLLLSIVIECIGMHLFWKEQGWRHSQSMLHSELSHLSGHFTRSAIVQEPGRTAHQLVDTGYHWLFIRTGLIERIEATAGQVRQAGRAEIRDFRYFIGQVYVWSERYLIAAAYITLTFLVRLLVLVLTLPLFFLAAFVGLVDGLVRRDIRRFGAGRESGFIYHRAKASIIPLLVLPWVVYLALPVSLHPLWILLPSAGLLYLAMNLTAGSFKKYL</sequence>
<evidence type="ECO:0000313" key="2">
    <source>
        <dbReference type="EMBL" id="PBK03666.1"/>
    </source>
</evidence>
<protein>
    <submittedName>
        <fullName evidence="2">TIGR03747 family integrating conjugative element membrane protein</fullName>
    </submittedName>
</protein>
<feature type="transmembrane region" description="Helical" evidence="1">
    <location>
        <begin position="223"/>
        <end position="242"/>
    </location>
</feature>
<feature type="transmembrane region" description="Helical" evidence="1">
    <location>
        <begin position="29"/>
        <end position="52"/>
    </location>
</feature>
<proteinExistence type="predicted"/>
<dbReference type="AlphaFoldDB" id="A0A2A3MFR6"/>
<dbReference type="InterPro" id="IPR022266">
    <property type="entry name" value="DtrJ-like"/>
</dbReference>
<keyword evidence="1" id="KW-1133">Transmembrane helix</keyword>
<keyword evidence="1" id="KW-0812">Transmembrane</keyword>
<gene>
    <name evidence="2" type="ORF">CNQ84_13910</name>
</gene>
<evidence type="ECO:0000313" key="3">
    <source>
        <dbReference type="Proteomes" id="UP000242313"/>
    </source>
</evidence>
<feature type="transmembrane region" description="Helical" evidence="1">
    <location>
        <begin position="156"/>
        <end position="179"/>
    </location>
</feature>
<dbReference type="NCBIfam" id="TIGR03747">
    <property type="entry name" value="conj_TIGR03747"/>
    <property type="match status" value="1"/>
</dbReference>
<dbReference type="Proteomes" id="UP000242313">
    <property type="component" value="Unassembled WGS sequence"/>
</dbReference>
<name>A0A2A3MFR6_9PSED</name>
<dbReference type="EMBL" id="NTMR01000017">
    <property type="protein sequence ID" value="PBK03666.1"/>
    <property type="molecule type" value="Genomic_DNA"/>
</dbReference>